<dbReference type="FunFam" id="2.60.120.430:FF:000003">
    <property type="entry name" value="FERONIA receptor-like kinase"/>
    <property type="match status" value="1"/>
</dbReference>
<keyword evidence="8" id="KW-0067">ATP-binding</keyword>
<evidence type="ECO:0000256" key="9">
    <source>
        <dbReference type="ARBA" id="ARBA00022989"/>
    </source>
</evidence>
<keyword evidence="4" id="KW-0812">Transmembrane</keyword>
<evidence type="ECO:0000256" key="6">
    <source>
        <dbReference type="ARBA" id="ARBA00022741"/>
    </source>
</evidence>
<dbReference type="GO" id="GO:0004714">
    <property type="term" value="F:transmembrane receptor protein tyrosine kinase activity"/>
    <property type="evidence" value="ECO:0007669"/>
    <property type="project" value="InterPro"/>
</dbReference>
<reference evidence="14" key="2">
    <citation type="submission" date="2023-06" db="EMBL/GenBank/DDBJ databases">
        <authorList>
            <person name="Ma L."/>
            <person name="Liu K.-W."/>
            <person name="Li Z."/>
            <person name="Hsiao Y.-Y."/>
            <person name="Qi Y."/>
            <person name="Fu T."/>
            <person name="Tang G."/>
            <person name="Zhang D."/>
            <person name="Sun W.-H."/>
            <person name="Liu D.-K."/>
            <person name="Li Y."/>
            <person name="Chen G.-Z."/>
            <person name="Liu X.-D."/>
            <person name="Liao X.-Y."/>
            <person name="Jiang Y.-T."/>
            <person name="Yu X."/>
            <person name="Hao Y."/>
            <person name="Huang J."/>
            <person name="Zhao X.-W."/>
            <person name="Ke S."/>
            <person name="Chen Y.-Y."/>
            <person name="Wu W.-L."/>
            <person name="Hsu J.-L."/>
            <person name="Lin Y.-F."/>
            <person name="Huang M.-D."/>
            <person name="Li C.-Y."/>
            <person name="Huang L."/>
            <person name="Wang Z.-W."/>
            <person name="Zhao X."/>
            <person name="Zhong W.-Y."/>
            <person name="Peng D.-H."/>
            <person name="Ahmad S."/>
            <person name="Lan S."/>
            <person name="Zhang J.-S."/>
            <person name="Tsai W.-C."/>
            <person name="Van De Peer Y."/>
            <person name="Liu Z.-J."/>
        </authorList>
    </citation>
    <scope>NUCLEOTIDE SEQUENCE</scope>
    <source>
        <strain evidence="14">CP</strain>
        <tissue evidence="14">Leaves</tissue>
    </source>
</reference>
<evidence type="ECO:0000256" key="11">
    <source>
        <dbReference type="ARBA" id="ARBA00023180"/>
    </source>
</evidence>
<dbReference type="Proteomes" id="UP001180020">
    <property type="component" value="Unassembled WGS sequence"/>
</dbReference>
<feature type="chain" id="PRO_5043731759" evidence="12">
    <location>
        <begin position="20"/>
        <end position="457"/>
    </location>
</feature>
<evidence type="ECO:0000256" key="1">
    <source>
        <dbReference type="ARBA" id="ARBA00004479"/>
    </source>
</evidence>
<dbReference type="GO" id="GO:0004674">
    <property type="term" value="F:protein serine/threonine kinase activity"/>
    <property type="evidence" value="ECO:0007669"/>
    <property type="project" value="UniProtKB-KW"/>
</dbReference>
<comment type="subcellular location">
    <subcellularLocation>
        <location evidence="1">Membrane</location>
        <topology evidence="1">Single-pass type I membrane protein</topology>
    </subcellularLocation>
</comment>
<evidence type="ECO:0000256" key="2">
    <source>
        <dbReference type="ARBA" id="ARBA00022527"/>
    </source>
</evidence>
<dbReference type="EMBL" id="JAUJYO010000020">
    <property type="protein sequence ID" value="KAK1286560.1"/>
    <property type="molecule type" value="Genomic_DNA"/>
</dbReference>
<organism evidence="14 15">
    <name type="scientific">Acorus calamus</name>
    <name type="common">Sweet flag</name>
    <dbReference type="NCBI Taxonomy" id="4465"/>
    <lineage>
        <taxon>Eukaryota</taxon>
        <taxon>Viridiplantae</taxon>
        <taxon>Streptophyta</taxon>
        <taxon>Embryophyta</taxon>
        <taxon>Tracheophyta</taxon>
        <taxon>Spermatophyta</taxon>
        <taxon>Magnoliopsida</taxon>
        <taxon>Liliopsida</taxon>
        <taxon>Acoraceae</taxon>
        <taxon>Acorus</taxon>
    </lineage>
</organism>
<evidence type="ECO:0000256" key="3">
    <source>
        <dbReference type="ARBA" id="ARBA00022679"/>
    </source>
</evidence>
<dbReference type="PANTHER" id="PTHR34590:SF5">
    <property type="entry name" value="OS04G0586500 PROTEIN"/>
    <property type="match status" value="1"/>
</dbReference>
<name>A0AAV9CCD6_ACOCL</name>
<dbReference type="InterPro" id="IPR024788">
    <property type="entry name" value="Malectin-like_Carb-bd_dom"/>
</dbReference>
<dbReference type="GO" id="GO:0016020">
    <property type="term" value="C:membrane"/>
    <property type="evidence" value="ECO:0007669"/>
    <property type="project" value="UniProtKB-SubCell"/>
</dbReference>
<dbReference type="FunFam" id="2.60.120.430:FF:000007">
    <property type="entry name" value="FERONIA receptor-like kinase"/>
    <property type="match status" value="1"/>
</dbReference>
<keyword evidence="5 12" id="KW-0732">Signal</keyword>
<sequence length="457" mass="48463">MASVYVLIILCFIAVVADSAAPSTHILLNCGASGNSSDMDGREWAYDTSHALSSPSTSASNADHQDPSVQTVPYMTARTSKSAFTYTFRAAPGRAFVRLYFYPSDYDHGNLTASDALFSVTANPYTLLDSFNASVTAQASATAHITREFALSIPSAGVLSLTFSPSRPGASYAFVNGIEVVSMPELFGSVQFNSPVLLNSATPTQYIVDANTAFETVARLNVGGSSLSPGADSGGLYRSWVDDSPYIFGAAVGVSYPKDPNMTIRYPTTVPGYVAPPEVYGTARSMGPNAAINLNYNLTWIVPVDAGFYYIVRLHFCEIQFTVSGLNKRVFDIFIDNQTAAQTVDVIDLSGGAGIPYYIDFVVAISGGGGGEEELWVALHPNVVTRPVYYDAILNGMEVFKLNDSAGNLAGPNPTVRVEKPASVGPVWVGRSSSVGSMGRGLGVVGGLLCTLVLCWL</sequence>
<evidence type="ECO:0000256" key="12">
    <source>
        <dbReference type="SAM" id="SignalP"/>
    </source>
</evidence>
<evidence type="ECO:0000313" key="15">
    <source>
        <dbReference type="Proteomes" id="UP001180020"/>
    </source>
</evidence>
<dbReference type="PANTHER" id="PTHR34590">
    <property type="entry name" value="OS03G0124300 PROTEIN-RELATED"/>
    <property type="match status" value="1"/>
</dbReference>
<keyword evidence="3" id="KW-0808">Transferase</keyword>
<keyword evidence="7 14" id="KW-0418">Kinase</keyword>
<keyword evidence="9" id="KW-1133">Transmembrane helix</keyword>
<evidence type="ECO:0000256" key="8">
    <source>
        <dbReference type="ARBA" id="ARBA00022840"/>
    </source>
</evidence>
<evidence type="ECO:0000259" key="13">
    <source>
        <dbReference type="Pfam" id="PF12819"/>
    </source>
</evidence>
<evidence type="ECO:0000256" key="10">
    <source>
        <dbReference type="ARBA" id="ARBA00023136"/>
    </source>
</evidence>
<reference evidence="14" key="1">
    <citation type="journal article" date="2023" name="Nat. Commun.">
        <title>Diploid and tetraploid genomes of Acorus and the evolution of monocots.</title>
        <authorList>
            <person name="Ma L."/>
            <person name="Liu K.W."/>
            <person name="Li Z."/>
            <person name="Hsiao Y.Y."/>
            <person name="Qi Y."/>
            <person name="Fu T."/>
            <person name="Tang G.D."/>
            <person name="Zhang D."/>
            <person name="Sun W.H."/>
            <person name="Liu D.K."/>
            <person name="Li Y."/>
            <person name="Chen G.Z."/>
            <person name="Liu X.D."/>
            <person name="Liao X.Y."/>
            <person name="Jiang Y.T."/>
            <person name="Yu X."/>
            <person name="Hao Y."/>
            <person name="Huang J."/>
            <person name="Zhao X.W."/>
            <person name="Ke S."/>
            <person name="Chen Y.Y."/>
            <person name="Wu W.L."/>
            <person name="Hsu J.L."/>
            <person name="Lin Y.F."/>
            <person name="Huang M.D."/>
            <person name="Li C.Y."/>
            <person name="Huang L."/>
            <person name="Wang Z.W."/>
            <person name="Zhao X."/>
            <person name="Zhong W.Y."/>
            <person name="Peng D.H."/>
            <person name="Ahmad S."/>
            <person name="Lan S."/>
            <person name="Zhang J.S."/>
            <person name="Tsai W.C."/>
            <person name="Van de Peer Y."/>
            <person name="Liu Z.J."/>
        </authorList>
    </citation>
    <scope>NUCLEOTIDE SEQUENCE</scope>
    <source>
        <strain evidence="14">CP</strain>
    </source>
</reference>
<gene>
    <name evidence="14" type="primary">FER</name>
    <name evidence="14" type="ORF">QJS10_CPB20g00078</name>
</gene>
<comment type="caution">
    <text evidence="14">The sequence shown here is derived from an EMBL/GenBank/DDBJ whole genome shotgun (WGS) entry which is preliminary data.</text>
</comment>
<accession>A0AAV9CCD6</accession>
<evidence type="ECO:0000256" key="7">
    <source>
        <dbReference type="ARBA" id="ARBA00022777"/>
    </source>
</evidence>
<keyword evidence="15" id="KW-1185">Reference proteome</keyword>
<dbReference type="InterPro" id="IPR045272">
    <property type="entry name" value="ANXUR1/2-like"/>
</dbReference>
<protein>
    <submittedName>
        <fullName evidence="14">Receptor-like protein kinase FERONIA</fullName>
    </submittedName>
</protein>
<feature type="domain" description="Malectin-like" evidence="13">
    <location>
        <begin position="28"/>
        <end position="401"/>
    </location>
</feature>
<keyword evidence="2" id="KW-0723">Serine/threonine-protein kinase</keyword>
<keyword evidence="6" id="KW-0547">Nucleotide-binding</keyword>
<feature type="signal peptide" evidence="12">
    <location>
        <begin position="1"/>
        <end position="19"/>
    </location>
</feature>
<evidence type="ECO:0000256" key="4">
    <source>
        <dbReference type="ARBA" id="ARBA00022692"/>
    </source>
</evidence>
<evidence type="ECO:0000256" key="5">
    <source>
        <dbReference type="ARBA" id="ARBA00022729"/>
    </source>
</evidence>
<dbReference type="GO" id="GO:0005524">
    <property type="term" value="F:ATP binding"/>
    <property type="evidence" value="ECO:0007669"/>
    <property type="project" value="UniProtKB-KW"/>
</dbReference>
<dbReference type="Pfam" id="PF12819">
    <property type="entry name" value="Malectin_like"/>
    <property type="match status" value="1"/>
</dbReference>
<proteinExistence type="predicted"/>
<keyword evidence="11" id="KW-0325">Glycoprotein</keyword>
<keyword evidence="14" id="KW-0675">Receptor</keyword>
<dbReference type="Gene3D" id="2.60.120.430">
    <property type="entry name" value="Galactose-binding lectin"/>
    <property type="match status" value="2"/>
</dbReference>
<keyword evidence="10" id="KW-0472">Membrane</keyword>
<evidence type="ECO:0000313" key="14">
    <source>
        <dbReference type="EMBL" id="KAK1286560.1"/>
    </source>
</evidence>
<dbReference type="AlphaFoldDB" id="A0AAV9CCD6"/>